<dbReference type="GO" id="GO:0140114">
    <property type="term" value="P:cellular detoxification of fluoride"/>
    <property type="evidence" value="ECO:0007669"/>
    <property type="project" value="UniProtKB-UniRule"/>
</dbReference>
<keyword evidence="3 10" id="KW-0812">Transmembrane</keyword>
<dbReference type="Pfam" id="PF02537">
    <property type="entry name" value="CRCB"/>
    <property type="match status" value="1"/>
</dbReference>
<evidence type="ECO:0000256" key="10">
    <source>
        <dbReference type="HAMAP-Rule" id="MF_00454"/>
    </source>
</evidence>
<comment type="subcellular location">
    <subcellularLocation>
        <location evidence="1 10">Cell membrane</location>
        <topology evidence="1 10">Multi-pass membrane protein</topology>
    </subcellularLocation>
</comment>
<keyword evidence="6 10" id="KW-0407">Ion channel</keyword>
<comment type="caution">
    <text evidence="11">The sequence shown here is derived from an EMBL/GenBank/DDBJ whole genome shotgun (WGS) entry which is preliminary data.</text>
</comment>
<dbReference type="PANTHER" id="PTHR28259:SF1">
    <property type="entry name" value="FLUORIDE EXPORT PROTEIN 1-RELATED"/>
    <property type="match status" value="1"/>
</dbReference>
<protein>
    <recommendedName>
        <fullName evidence="10">Fluoride-specific ion channel FluC</fullName>
    </recommendedName>
</protein>
<keyword evidence="10" id="KW-0406">Ion transport</keyword>
<dbReference type="AlphaFoldDB" id="A0A9W6CVK1"/>
<evidence type="ECO:0000256" key="3">
    <source>
        <dbReference type="ARBA" id="ARBA00022692"/>
    </source>
</evidence>
<proteinExistence type="inferred from homology"/>
<evidence type="ECO:0000256" key="9">
    <source>
        <dbReference type="ARBA" id="ARBA00049940"/>
    </source>
</evidence>
<evidence type="ECO:0000256" key="5">
    <source>
        <dbReference type="ARBA" id="ARBA00023136"/>
    </source>
</evidence>
<dbReference type="InterPro" id="IPR003691">
    <property type="entry name" value="FluC"/>
</dbReference>
<dbReference type="GO" id="GO:0046872">
    <property type="term" value="F:metal ion binding"/>
    <property type="evidence" value="ECO:0007669"/>
    <property type="project" value="UniProtKB-KW"/>
</dbReference>
<keyword evidence="5 10" id="KW-0472">Membrane</keyword>
<comment type="catalytic activity">
    <reaction evidence="8">
        <text>fluoride(in) = fluoride(out)</text>
        <dbReference type="Rhea" id="RHEA:76159"/>
        <dbReference type="ChEBI" id="CHEBI:17051"/>
    </reaction>
    <physiologicalReaction direction="left-to-right" evidence="8">
        <dbReference type="Rhea" id="RHEA:76160"/>
    </physiologicalReaction>
</comment>
<evidence type="ECO:0000313" key="12">
    <source>
        <dbReference type="Proteomes" id="UP001144396"/>
    </source>
</evidence>
<feature type="transmembrane region" description="Helical" evidence="10">
    <location>
        <begin position="75"/>
        <end position="93"/>
    </location>
</feature>
<comment type="function">
    <text evidence="9 10">Fluoride-specific ion channel. Important for reducing fluoride concentration in the cell, thus reducing its toxicity.</text>
</comment>
<accession>A0A9W6CVK1</accession>
<dbReference type="GO" id="GO:0062054">
    <property type="term" value="F:fluoride channel activity"/>
    <property type="evidence" value="ECO:0007669"/>
    <property type="project" value="UniProtKB-UniRule"/>
</dbReference>
<keyword evidence="12" id="KW-1185">Reference proteome</keyword>
<keyword evidence="4 10" id="KW-1133">Transmembrane helix</keyword>
<dbReference type="PANTHER" id="PTHR28259">
    <property type="entry name" value="FLUORIDE EXPORT PROTEIN 1-RELATED"/>
    <property type="match status" value="1"/>
</dbReference>
<dbReference type="Proteomes" id="UP001144396">
    <property type="component" value="Unassembled WGS sequence"/>
</dbReference>
<evidence type="ECO:0000256" key="6">
    <source>
        <dbReference type="ARBA" id="ARBA00023303"/>
    </source>
</evidence>
<evidence type="ECO:0000256" key="8">
    <source>
        <dbReference type="ARBA" id="ARBA00035585"/>
    </source>
</evidence>
<gene>
    <name evidence="10 11" type="primary">crcB</name>
    <name evidence="10" type="synonym">fluC</name>
    <name evidence="11" type="ORF">ARHIZOSPH14_18310</name>
</gene>
<reference evidence="11" key="1">
    <citation type="submission" date="2022-12" db="EMBL/GenBank/DDBJ databases">
        <title>Reference genome sequencing for broad-spectrum identification of bacterial and archaeal isolates by mass spectrometry.</title>
        <authorList>
            <person name="Sekiguchi Y."/>
            <person name="Tourlousse D.M."/>
        </authorList>
    </citation>
    <scope>NUCLEOTIDE SEQUENCE</scope>
    <source>
        <strain evidence="11">14</strain>
    </source>
</reference>
<keyword evidence="10" id="KW-0813">Transport</keyword>
<sequence>MTHRPVHLRPSTVALVAAGGAVGTALREGATLAFPDRGDFPLTLLIVNVLGAFALGMLLEVLLRLGPDAGRRRAIRLSVGTGVLGGFTTYSAFAVGTVELLQAGLVGLALLNALGTVVLGAAATFAGIIAAGTLVRRRDAEATA</sequence>
<comment type="similarity">
    <text evidence="7 10">Belongs to the fluoride channel Fluc/FEX (TC 1.A.43) family.</text>
</comment>
<evidence type="ECO:0000256" key="2">
    <source>
        <dbReference type="ARBA" id="ARBA00022475"/>
    </source>
</evidence>
<evidence type="ECO:0000256" key="1">
    <source>
        <dbReference type="ARBA" id="ARBA00004651"/>
    </source>
</evidence>
<evidence type="ECO:0000256" key="4">
    <source>
        <dbReference type="ARBA" id="ARBA00022989"/>
    </source>
</evidence>
<dbReference type="GO" id="GO:0005886">
    <property type="term" value="C:plasma membrane"/>
    <property type="evidence" value="ECO:0007669"/>
    <property type="project" value="UniProtKB-SubCell"/>
</dbReference>
<keyword evidence="10" id="KW-0915">Sodium</keyword>
<dbReference type="HAMAP" id="MF_00454">
    <property type="entry name" value="FluC"/>
    <property type="match status" value="1"/>
</dbReference>
<evidence type="ECO:0000313" key="11">
    <source>
        <dbReference type="EMBL" id="GLI27589.1"/>
    </source>
</evidence>
<feature type="transmembrane region" description="Helical" evidence="10">
    <location>
        <begin position="113"/>
        <end position="135"/>
    </location>
</feature>
<feature type="transmembrane region" description="Helical" evidence="10">
    <location>
        <begin position="43"/>
        <end position="63"/>
    </location>
</feature>
<organism evidence="11 12">
    <name type="scientific">Agromyces rhizosphaerae</name>
    <dbReference type="NCBI Taxonomy" id="88374"/>
    <lineage>
        <taxon>Bacteria</taxon>
        <taxon>Bacillati</taxon>
        <taxon>Actinomycetota</taxon>
        <taxon>Actinomycetes</taxon>
        <taxon>Micrococcales</taxon>
        <taxon>Microbacteriaceae</taxon>
        <taxon>Agromyces</taxon>
    </lineage>
</organism>
<feature type="binding site" evidence="10">
    <location>
        <position position="88"/>
    </location>
    <ligand>
        <name>Na(+)</name>
        <dbReference type="ChEBI" id="CHEBI:29101"/>
        <note>structural</note>
    </ligand>
</feature>
<name>A0A9W6CVK1_9MICO</name>
<comment type="activity regulation">
    <text evidence="10">Na(+) is not transported, but it plays an essential structural role and its presence is essential for fluoride channel function.</text>
</comment>
<keyword evidence="10" id="KW-0479">Metal-binding</keyword>
<evidence type="ECO:0000256" key="7">
    <source>
        <dbReference type="ARBA" id="ARBA00035120"/>
    </source>
</evidence>
<dbReference type="EMBL" id="BSDP01000001">
    <property type="protein sequence ID" value="GLI27589.1"/>
    <property type="molecule type" value="Genomic_DNA"/>
</dbReference>
<feature type="binding site" evidence="10">
    <location>
        <position position="85"/>
    </location>
    <ligand>
        <name>Na(+)</name>
        <dbReference type="ChEBI" id="CHEBI:29101"/>
        <note>structural</note>
    </ligand>
</feature>
<keyword evidence="2 10" id="KW-1003">Cell membrane</keyword>